<comment type="similarity">
    <text evidence="1">Belongs to the 'phage' integrase family.</text>
</comment>
<dbReference type="PROSITE" id="PS51898">
    <property type="entry name" value="TYR_RECOMBINASE"/>
    <property type="match status" value="1"/>
</dbReference>
<evidence type="ECO:0000256" key="1">
    <source>
        <dbReference type="ARBA" id="ARBA00008857"/>
    </source>
</evidence>
<evidence type="ECO:0000256" key="2">
    <source>
        <dbReference type="ARBA" id="ARBA00023125"/>
    </source>
</evidence>
<dbReference type="InterPro" id="IPR002104">
    <property type="entry name" value="Integrase_catalytic"/>
</dbReference>
<dbReference type="GO" id="GO:0006310">
    <property type="term" value="P:DNA recombination"/>
    <property type="evidence" value="ECO:0007669"/>
    <property type="project" value="UniProtKB-KW"/>
</dbReference>
<organism evidence="5 6">
    <name type="scientific">Amycolatopsis endophytica</name>
    <dbReference type="NCBI Taxonomy" id="860233"/>
    <lineage>
        <taxon>Bacteria</taxon>
        <taxon>Bacillati</taxon>
        <taxon>Actinomycetota</taxon>
        <taxon>Actinomycetes</taxon>
        <taxon>Pseudonocardiales</taxon>
        <taxon>Pseudonocardiaceae</taxon>
        <taxon>Amycolatopsis</taxon>
    </lineage>
</organism>
<dbReference type="InterPro" id="IPR010998">
    <property type="entry name" value="Integrase_recombinase_N"/>
</dbReference>
<evidence type="ECO:0000259" key="4">
    <source>
        <dbReference type="PROSITE" id="PS51898"/>
    </source>
</evidence>
<dbReference type="EMBL" id="JACCFK010000001">
    <property type="protein sequence ID" value="NYI91777.1"/>
    <property type="molecule type" value="Genomic_DNA"/>
</dbReference>
<dbReference type="InterPro" id="IPR013762">
    <property type="entry name" value="Integrase-like_cat_sf"/>
</dbReference>
<name>A0A853BAP8_9PSEU</name>
<dbReference type="CDD" id="cd00397">
    <property type="entry name" value="DNA_BRE_C"/>
    <property type="match status" value="1"/>
</dbReference>
<dbReference type="InterPro" id="IPR011010">
    <property type="entry name" value="DNA_brk_join_enz"/>
</dbReference>
<dbReference type="PANTHER" id="PTHR30349">
    <property type="entry name" value="PHAGE INTEGRASE-RELATED"/>
    <property type="match status" value="1"/>
</dbReference>
<comment type="caution">
    <text evidence="5">The sequence shown here is derived from an EMBL/GenBank/DDBJ whole genome shotgun (WGS) entry which is preliminary data.</text>
</comment>
<keyword evidence="3" id="KW-0233">DNA recombination</keyword>
<dbReference type="GO" id="GO:0015074">
    <property type="term" value="P:DNA integration"/>
    <property type="evidence" value="ECO:0007669"/>
    <property type="project" value="InterPro"/>
</dbReference>
<dbReference type="AlphaFoldDB" id="A0A853BAP8"/>
<protein>
    <submittedName>
        <fullName evidence="5">Integrase</fullName>
    </submittedName>
</protein>
<evidence type="ECO:0000313" key="6">
    <source>
        <dbReference type="Proteomes" id="UP000549616"/>
    </source>
</evidence>
<dbReference type="Gene3D" id="1.10.443.10">
    <property type="entry name" value="Intergrase catalytic core"/>
    <property type="match status" value="1"/>
</dbReference>
<dbReference type="Proteomes" id="UP000549616">
    <property type="component" value="Unassembled WGS sequence"/>
</dbReference>
<dbReference type="InterPro" id="IPR050090">
    <property type="entry name" value="Tyrosine_recombinase_XerCD"/>
</dbReference>
<sequence>MNDAHLEAARLLLSRLGITPEELLGAPAPQLPMPTIGEYITRVAASVPDGTRRVYETYWRRVAEVWGHRRIDEPTPLEIQHLAERIKAQAVVRRNARSGRTASEHLIASLRCLYRHAVIDGLMSESDNPAIRVPKPRRLASTRRALPDARLAEINHVAGSTGNDPELDTTLLRLHTETACRRGGALALAPDDLDIEQCLVLLHEKGETVRWQPVSPTLMQQLVTLGEQRGSTRREQLLRYRNGRPLTARRYDYLWQRLGKHLPWVATQQVTTHWLRHTTLTWVERNFGYAVARAYAGHTGKNDAGTTTTYVRADLQEVATALAALTGEPHPLALAPT</sequence>
<dbReference type="PANTHER" id="PTHR30349:SF41">
    <property type="entry name" value="INTEGRASE_RECOMBINASE PROTEIN MJ0367-RELATED"/>
    <property type="match status" value="1"/>
</dbReference>
<evidence type="ECO:0000313" key="5">
    <source>
        <dbReference type="EMBL" id="NYI91777.1"/>
    </source>
</evidence>
<feature type="domain" description="Tyr recombinase" evidence="4">
    <location>
        <begin position="141"/>
        <end position="323"/>
    </location>
</feature>
<evidence type="ECO:0000256" key="3">
    <source>
        <dbReference type="ARBA" id="ARBA00023172"/>
    </source>
</evidence>
<dbReference type="SUPFAM" id="SSF56349">
    <property type="entry name" value="DNA breaking-rejoining enzymes"/>
    <property type="match status" value="1"/>
</dbReference>
<proteinExistence type="inferred from homology"/>
<reference evidence="5 6" key="1">
    <citation type="submission" date="2020-07" db="EMBL/GenBank/DDBJ databases">
        <title>Sequencing the genomes of 1000 actinobacteria strains.</title>
        <authorList>
            <person name="Klenk H.-P."/>
        </authorList>
    </citation>
    <scope>NUCLEOTIDE SEQUENCE [LARGE SCALE GENOMIC DNA]</scope>
    <source>
        <strain evidence="5 6">DSM 104006</strain>
    </source>
</reference>
<dbReference type="RefSeq" id="WP_179775619.1">
    <property type="nucleotide sequence ID" value="NZ_JACCFK010000001.1"/>
</dbReference>
<accession>A0A853BAP8</accession>
<keyword evidence="2" id="KW-0238">DNA-binding</keyword>
<keyword evidence="6" id="KW-1185">Reference proteome</keyword>
<dbReference type="GO" id="GO:0003677">
    <property type="term" value="F:DNA binding"/>
    <property type="evidence" value="ECO:0007669"/>
    <property type="project" value="UniProtKB-KW"/>
</dbReference>
<gene>
    <name evidence="5" type="ORF">HNR02_005100</name>
</gene>
<dbReference type="Gene3D" id="1.10.150.130">
    <property type="match status" value="1"/>
</dbReference>
<dbReference type="Pfam" id="PF00589">
    <property type="entry name" value="Phage_integrase"/>
    <property type="match status" value="1"/>
</dbReference>